<organism evidence="1 2">
    <name type="scientific">Brevundimonas kwangchunensis</name>
    <dbReference type="NCBI Taxonomy" id="322163"/>
    <lineage>
        <taxon>Bacteria</taxon>
        <taxon>Pseudomonadati</taxon>
        <taxon>Pseudomonadota</taxon>
        <taxon>Alphaproteobacteria</taxon>
        <taxon>Caulobacterales</taxon>
        <taxon>Caulobacteraceae</taxon>
        <taxon>Brevundimonas</taxon>
    </lineage>
</organism>
<proteinExistence type="predicted"/>
<accession>A0ABN1GZQ4</accession>
<dbReference type="EMBL" id="BAAAGA010000005">
    <property type="protein sequence ID" value="GAA0624735.1"/>
    <property type="molecule type" value="Genomic_DNA"/>
</dbReference>
<name>A0ABN1GZQ4_9CAUL</name>
<reference evidence="1 2" key="1">
    <citation type="journal article" date="2019" name="Int. J. Syst. Evol. Microbiol.">
        <title>The Global Catalogue of Microorganisms (GCM) 10K type strain sequencing project: providing services to taxonomists for standard genome sequencing and annotation.</title>
        <authorList>
            <consortium name="The Broad Institute Genomics Platform"/>
            <consortium name="The Broad Institute Genome Sequencing Center for Infectious Disease"/>
            <person name="Wu L."/>
            <person name="Ma J."/>
        </authorList>
    </citation>
    <scope>NUCLEOTIDE SEQUENCE [LARGE SCALE GENOMIC DNA]</scope>
    <source>
        <strain evidence="1 2">JCM 12928</strain>
    </source>
</reference>
<keyword evidence="2" id="KW-1185">Reference proteome</keyword>
<evidence type="ECO:0000313" key="2">
    <source>
        <dbReference type="Proteomes" id="UP001501352"/>
    </source>
</evidence>
<evidence type="ECO:0000313" key="1">
    <source>
        <dbReference type="EMBL" id="GAA0624735.1"/>
    </source>
</evidence>
<protein>
    <submittedName>
        <fullName evidence="1">Uncharacterized protein</fullName>
    </submittedName>
</protein>
<sequence length="246" mass="27001">MLLSLIFAFQVEQQPPTWVPDDERRWVQTWLRPTGETVTESQLRSASTQELAARLLPVSVAGAVTSHQIGENTDGLPPRMVVFHGDATPVEADACRRTGYTVTLKPAGDRNLTGETVSSSLELALAPGCHGEPGWRMMRTNPAQAARSLELLRWFANLKMRAAGGEDLAVSLACTGFQPDPCAAGDRAVLAALPLHQASSISMHGGNWYLELNPGRRDQLHWRIRIHRPAEGDPSIRMDWTPPPPF</sequence>
<gene>
    <name evidence="1" type="ORF">GCM10009422_21400</name>
</gene>
<comment type="caution">
    <text evidence="1">The sequence shown here is derived from an EMBL/GenBank/DDBJ whole genome shotgun (WGS) entry which is preliminary data.</text>
</comment>
<dbReference type="RefSeq" id="WP_343793569.1">
    <property type="nucleotide sequence ID" value="NZ_BAAAGA010000005.1"/>
</dbReference>
<dbReference type="Proteomes" id="UP001501352">
    <property type="component" value="Unassembled WGS sequence"/>
</dbReference>